<keyword evidence="3" id="KW-1185">Reference proteome</keyword>
<proteinExistence type="predicted"/>
<keyword evidence="1" id="KW-1133">Transmembrane helix</keyword>
<feature type="transmembrane region" description="Helical" evidence="1">
    <location>
        <begin position="12"/>
        <end position="33"/>
    </location>
</feature>
<comment type="caution">
    <text evidence="2">The sequence shown here is derived from an EMBL/GenBank/DDBJ whole genome shotgun (WGS) entry which is preliminary data.</text>
</comment>
<evidence type="ECO:0000313" key="3">
    <source>
        <dbReference type="Proteomes" id="UP001597138"/>
    </source>
</evidence>
<reference evidence="3" key="1">
    <citation type="journal article" date="2019" name="Int. J. Syst. Evol. Microbiol.">
        <title>The Global Catalogue of Microorganisms (GCM) 10K type strain sequencing project: providing services to taxonomists for standard genome sequencing and annotation.</title>
        <authorList>
            <consortium name="The Broad Institute Genomics Platform"/>
            <consortium name="The Broad Institute Genome Sequencing Center for Infectious Disease"/>
            <person name="Wu L."/>
            <person name="Ma J."/>
        </authorList>
    </citation>
    <scope>NUCLEOTIDE SEQUENCE [LARGE SCALE GENOMIC DNA]</scope>
    <source>
        <strain evidence="3">CCUG 70865</strain>
    </source>
</reference>
<organism evidence="2 3">
    <name type="scientific">Flavobacterium artemisiae</name>
    <dbReference type="NCBI Taxonomy" id="2126556"/>
    <lineage>
        <taxon>Bacteria</taxon>
        <taxon>Pseudomonadati</taxon>
        <taxon>Bacteroidota</taxon>
        <taxon>Flavobacteriia</taxon>
        <taxon>Flavobacteriales</taxon>
        <taxon>Flavobacteriaceae</taxon>
        <taxon>Flavobacterium</taxon>
    </lineage>
</organism>
<keyword evidence="1" id="KW-0812">Transmembrane</keyword>
<protein>
    <recommendedName>
        <fullName evidence="4">DUF3592 domain-containing protein</fullName>
    </recommendedName>
</protein>
<feature type="transmembrane region" description="Helical" evidence="1">
    <location>
        <begin position="114"/>
        <end position="139"/>
    </location>
</feature>
<gene>
    <name evidence="2" type="ORF">ACFSC2_00785</name>
</gene>
<dbReference type="EMBL" id="JBHUDZ010000001">
    <property type="protein sequence ID" value="MFD1601267.1"/>
    <property type="molecule type" value="Genomic_DNA"/>
</dbReference>
<dbReference type="RefSeq" id="WP_379817347.1">
    <property type="nucleotide sequence ID" value="NZ_JBHUDZ010000001.1"/>
</dbReference>
<evidence type="ECO:0000313" key="2">
    <source>
        <dbReference type="EMBL" id="MFD1601267.1"/>
    </source>
</evidence>
<accession>A0ABW4H7S4</accession>
<name>A0ABW4H7S4_9FLAO</name>
<sequence>MKRSLPIKEISPLKMIIFAFMFIISIYSLYIMLTVFQPRISGYRINALIINVDSVKSHKNNNTYRYFGKIKFKNKEGNEIIEHYGFDSKLNNNDSIKLYYDEKYGFYDSENQNVYLIISAIPFIVLIMLGMFFISVLLIERKNIEKIE</sequence>
<dbReference type="Proteomes" id="UP001597138">
    <property type="component" value="Unassembled WGS sequence"/>
</dbReference>
<evidence type="ECO:0000256" key="1">
    <source>
        <dbReference type="SAM" id="Phobius"/>
    </source>
</evidence>
<keyword evidence="1" id="KW-0472">Membrane</keyword>
<evidence type="ECO:0008006" key="4">
    <source>
        <dbReference type="Google" id="ProtNLM"/>
    </source>
</evidence>